<dbReference type="Gene3D" id="3.30.2140.10">
    <property type="entry name" value="Arylamine N-acetyltransferase"/>
    <property type="match status" value="1"/>
</dbReference>
<dbReference type="SUPFAM" id="SSF54001">
    <property type="entry name" value="Cysteine proteinases"/>
    <property type="match status" value="1"/>
</dbReference>
<dbReference type="Pfam" id="PF00797">
    <property type="entry name" value="Acetyltransf_2"/>
    <property type="match status" value="1"/>
</dbReference>
<evidence type="ECO:0000256" key="1">
    <source>
        <dbReference type="ARBA" id="ARBA00006547"/>
    </source>
</evidence>
<dbReference type="RefSeq" id="WP_268112481.1">
    <property type="nucleotide sequence ID" value="NZ_JAPPUX010000004.1"/>
</dbReference>
<name>A0ABT4CEX3_9ACTN</name>
<dbReference type="Gene3D" id="2.40.128.150">
    <property type="entry name" value="Cysteine proteinases"/>
    <property type="match status" value="1"/>
</dbReference>
<proteinExistence type="inferred from homology"/>
<dbReference type="Proteomes" id="UP001074726">
    <property type="component" value="Unassembled WGS sequence"/>
</dbReference>
<dbReference type="InterPro" id="IPR001447">
    <property type="entry name" value="Arylamine_N-AcTrfase"/>
</dbReference>
<reference evidence="2" key="1">
    <citation type="submission" date="2022-08" db="EMBL/GenBank/DDBJ databases">
        <title>Genome sequencing of Nocardioides sp. STR2.</title>
        <authorList>
            <person name="So Y."/>
        </authorList>
    </citation>
    <scope>NUCLEOTIDE SEQUENCE</scope>
    <source>
        <strain evidence="2">STR2</strain>
    </source>
</reference>
<comment type="caution">
    <text evidence="2">The sequence shown here is derived from an EMBL/GenBank/DDBJ whole genome shotgun (WGS) entry which is preliminary data.</text>
</comment>
<dbReference type="PANTHER" id="PTHR11786">
    <property type="entry name" value="N-HYDROXYARYLAMINE O-ACETYLTRANSFERASE"/>
    <property type="match status" value="1"/>
</dbReference>
<protein>
    <submittedName>
        <fullName evidence="2">Arylamine N-acetyltransferase</fullName>
    </submittedName>
</protein>
<gene>
    <name evidence="2" type="ORF">NYO98_14655</name>
</gene>
<evidence type="ECO:0000313" key="2">
    <source>
        <dbReference type="EMBL" id="MCY4727525.1"/>
    </source>
</evidence>
<sequence length="310" mass="33495">METGVMGRADGSGTDVDTTVQEYLARIGLASVPQPTTDGLRALHRAHVARIPYDNLSIMLGRPDPVEVRSCLARVTGGGRLGYCLHQNAALGWLLAALGFSVSTRHGHVWARPETQLDPFLNHLVLVVSGLSTDDNPGGHWWADAGMGEGFAEPLPLVRGDHEVDGWSFGIGAGYGAQAAGRPTGPAAWTYRHLPGGVVRGVVVTSRDHGTAALDATHRQLSLGEDSSFRRMVVAQRIDGPRQVALRGLVRQEMTPGSKRQHDLTSYDDWRGALVDDLLVPVDDVTDDEWTGLWARTQASHRAWDEAGRP</sequence>
<evidence type="ECO:0000313" key="3">
    <source>
        <dbReference type="Proteomes" id="UP001074726"/>
    </source>
</evidence>
<dbReference type="EMBL" id="JAPPUX010000004">
    <property type="protein sequence ID" value="MCY4727525.1"/>
    <property type="molecule type" value="Genomic_DNA"/>
</dbReference>
<organism evidence="2 3">
    <name type="scientific">Nocardioides pini</name>
    <dbReference type="NCBI Taxonomy" id="2975053"/>
    <lineage>
        <taxon>Bacteria</taxon>
        <taxon>Bacillati</taxon>
        <taxon>Actinomycetota</taxon>
        <taxon>Actinomycetes</taxon>
        <taxon>Propionibacteriales</taxon>
        <taxon>Nocardioidaceae</taxon>
        <taxon>Nocardioides</taxon>
    </lineage>
</organism>
<keyword evidence="3" id="KW-1185">Reference proteome</keyword>
<comment type="similarity">
    <text evidence="1">Belongs to the arylamine N-acetyltransferase family.</text>
</comment>
<dbReference type="PANTHER" id="PTHR11786:SF0">
    <property type="entry name" value="ARYLAMINE N-ACETYLTRANSFERASE 4-RELATED"/>
    <property type="match status" value="1"/>
</dbReference>
<accession>A0ABT4CEX3</accession>
<dbReference type="InterPro" id="IPR038765">
    <property type="entry name" value="Papain-like_cys_pep_sf"/>
</dbReference>